<accession>A0A7C9VVY6</accession>
<protein>
    <recommendedName>
        <fullName evidence="2">ApeA N-terminal domain-containing protein</fullName>
    </recommendedName>
</protein>
<organism evidence="3 4">
    <name type="scientific">Lentzea alba</name>
    <dbReference type="NCBI Taxonomy" id="2714351"/>
    <lineage>
        <taxon>Bacteria</taxon>
        <taxon>Bacillati</taxon>
        <taxon>Actinomycetota</taxon>
        <taxon>Actinomycetes</taxon>
        <taxon>Pseudonocardiales</taxon>
        <taxon>Pseudonocardiaceae</taxon>
        <taxon>Lentzea</taxon>
    </lineage>
</organism>
<dbReference type="InterPro" id="IPR041223">
    <property type="entry name" value="ApeA_NTD"/>
</dbReference>
<dbReference type="Proteomes" id="UP000481360">
    <property type="component" value="Unassembled WGS sequence"/>
</dbReference>
<dbReference type="RefSeq" id="WP_166054148.1">
    <property type="nucleotide sequence ID" value="NZ_JAAMPJ010000015.1"/>
</dbReference>
<gene>
    <name evidence="3" type="ORF">G7043_41315</name>
</gene>
<evidence type="ECO:0000259" key="2">
    <source>
        <dbReference type="Pfam" id="PF18862"/>
    </source>
</evidence>
<name>A0A7C9VVY6_9PSEU</name>
<dbReference type="AlphaFoldDB" id="A0A7C9VVY6"/>
<comment type="caution">
    <text evidence="3">The sequence shown here is derived from an EMBL/GenBank/DDBJ whole genome shotgun (WGS) entry which is preliminary data.</text>
</comment>
<reference evidence="3 4" key="1">
    <citation type="submission" date="2020-03" db="EMBL/GenBank/DDBJ databases">
        <title>Isolation and identification of active actinomycetes.</title>
        <authorList>
            <person name="Sun X."/>
        </authorList>
    </citation>
    <scope>NUCLEOTIDE SEQUENCE [LARGE SCALE GENOMIC DNA]</scope>
    <source>
        <strain evidence="3 4">NEAU-D13</strain>
    </source>
</reference>
<dbReference type="EMBL" id="JAAMPJ010000015">
    <property type="protein sequence ID" value="NGY65353.1"/>
    <property type="molecule type" value="Genomic_DNA"/>
</dbReference>
<dbReference type="Pfam" id="PF18862">
    <property type="entry name" value="ApeA_NTD1"/>
    <property type="match status" value="1"/>
</dbReference>
<sequence length="689" mass="74565">MAIVLHGTWWVADHRPEQDHRSLAGTLTIDENGRGFLELPPTPPPLLADQVNGVWRTTAAGNAALAVHGQTAHGLRITLLHATGAPSLRAAVVIVGAWLHPGRPADLDADTPVPRERRADLVPGEDVAAFTGIEVELQHLGDWSAARTVRRHQPHDLDDDTLLVERRPSLDHIVTLDDGVTVALVSDVRMNSERTSEQSTITITETIRARVSTPEPVSLNTLRRHVRSLRRLVGLAVSREAGVLAATVHPAPDNDSGGTLSSQDDEHLRTVTLHGAFPPADRHDTTPLGRVLFTLDDVRLDVVLPRWQRNAERLDGVLASLAIARDRNALLEPRLMAAATAAETLHRAHHGTLSEPAMPDADYVLLRQHIVAGVTAAIAAHPHLAEHENAVLGRFHNQGRTTLHTRLLGLADMLGPHAAPLLTGDHLSPSPEPQPPPSLSREAQAWARATTRARNNIAHDGLVGAIGHTAAVTVLWVTTAVVELLVLRELGIDERHLDVLVHHQRFRLAHTLRRDLLPLLDAENAAPQPDPSPLMAALIQAAAAAWSKTGWVDWKAIAGAAQRHEALPTGAAYEDVVNALTAELGTHAPPPKSGPGGRLGWSATDLFIAINDHHTATAPFPAGWWRRHRHLAPALQVLPTLAGVEPERVPVLLDEHQLTAVDRDRLTELTIQAPHRISAWFPAARPVSA</sequence>
<feature type="region of interest" description="Disordered" evidence="1">
    <location>
        <begin position="421"/>
        <end position="441"/>
    </location>
</feature>
<evidence type="ECO:0000313" key="4">
    <source>
        <dbReference type="Proteomes" id="UP000481360"/>
    </source>
</evidence>
<keyword evidence="4" id="KW-1185">Reference proteome</keyword>
<evidence type="ECO:0000256" key="1">
    <source>
        <dbReference type="SAM" id="MobiDB-lite"/>
    </source>
</evidence>
<feature type="domain" description="ApeA N-terminal" evidence="2">
    <location>
        <begin position="6"/>
        <end position="307"/>
    </location>
</feature>
<proteinExistence type="predicted"/>
<evidence type="ECO:0000313" key="3">
    <source>
        <dbReference type="EMBL" id="NGY65353.1"/>
    </source>
</evidence>